<evidence type="ECO:0000256" key="1">
    <source>
        <dbReference type="SAM" id="MobiDB-lite"/>
    </source>
</evidence>
<evidence type="ECO:0000313" key="3">
    <source>
        <dbReference type="Proteomes" id="UP000186601"/>
    </source>
</evidence>
<dbReference type="Proteomes" id="UP000186601">
    <property type="component" value="Unassembled WGS sequence"/>
</dbReference>
<keyword evidence="3" id="KW-1185">Reference proteome</keyword>
<protein>
    <submittedName>
        <fullName evidence="2">Uncharacterized protein</fullName>
    </submittedName>
</protein>
<sequence>MQGSRCLECSGIVWEYVNVDGALPVERNPDRIGDATGSQGQGIDRPSKPGPSTTGMVISTHDAFRNQQFALFGP</sequence>
<reference evidence="2 3" key="1">
    <citation type="submission" date="2018-02" db="EMBL/GenBank/DDBJ databases">
        <title>Genome sequence of the basidiomycete white-rot fungus Phlebia centrifuga.</title>
        <authorList>
            <person name="Granchi Z."/>
            <person name="Peng M."/>
            <person name="de Vries R.P."/>
            <person name="Hilden K."/>
            <person name="Makela M.R."/>
            <person name="Grigoriev I."/>
            <person name="Riley R."/>
        </authorList>
    </citation>
    <scope>NUCLEOTIDE SEQUENCE [LARGE SCALE GENOMIC DNA]</scope>
    <source>
        <strain evidence="2 3">FBCC195</strain>
    </source>
</reference>
<proteinExistence type="predicted"/>
<dbReference type="AlphaFoldDB" id="A0A2R6RVU7"/>
<organism evidence="2 3">
    <name type="scientific">Hermanssonia centrifuga</name>
    <dbReference type="NCBI Taxonomy" id="98765"/>
    <lineage>
        <taxon>Eukaryota</taxon>
        <taxon>Fungi</taxon>
        <taxon>Dikarya</taxon>
        <taxon>Basidiomycota</taxon>
        <taxon>Agaricomycotina</taxon>
        <taxon>Agaricomycetes</taxon>
        <taxon>Polyporales</taxon>
        <taxon>Meruliaceae</taxon>
        <taxon>Hermanssonia</taxon>
    </lineage>
</organism>
<evidence type="ECO:0000313" key="2">
    <source>
        <dbReference type="EMBL" id="PSS34146.1"/>
    </source>
</evidence>
<feature type="region of interest" description="Disordered" evidence="1">
    <location>
        <begin position="26"/>
        <end position="56"/>
    </location>
</feature>
<accession>A0A2R6RVU7</accession>
<dbReference type="EMBL" id="MLYV02000149">
    <property type="protein sequence ID" value="PSS34146.1"/>
    <property type="molecule type" value="Genomic_DNA"/>
</dbReference>
<comment type="caution">
    <text evidence="2">The sequence shown here is derived from an EMBL/GenBank/DDBJ whole genome shotgun (WGS) entry which is preliminary data.</text>
</comment>
<gene>
    <name evidence="2" type="ORF">PHLCEN_2v1814</name>
</gene>
<name>A0A2R6RVU7_9APHY</name>